<evidence type="ECO:0000256" key="2">
    <source>
        <dbReference type="ARBA" id="ARBA00022729"/>
    </source>
</evidence>
<dbReference type="GO" id="GO:0016811">
    <property type="term" value="F:hydrolase activity, acting on carbon-nitrogen (but not peptide) bonds, in linear amides"/>
    <property type="evidence" value="ECO:0007669"/>
    <property type="project" value="InterPro"/>
</dbReference>
<dbReference type="OrthoDB" id="4759017at2"/>
<dbReference type="InterPro" id="IPR043146">
    <property type="entry name" value="Penicillin_amidase_N_B-knob"/>
</dbReference>
<dbReference type="SUPFAM" id="SSF56235">
    <property type="entry name" value="N-terminal nucleophile aminohydrolases (Ntn hydrolases)"/>
    <property type="match status" value="1"/>
</dbReference>
<dbReference type="Gene3D" id="1.10.439.10">
    <property type="entry name" value="Penicillin Amidohydrolase, domain 1"/>
    <property type="match status" value="1"/>
</dbReference>
<evidence type="ECO:0000313" key="7">
    <source>
        <dbReference type="Proteomes" id="UP000027345"/>
    </source>
</evidence>
<evidence type="ECO:0000256" key="5">
    <source>
        <dbReference type="SAM" id="SignalP"/>
    </source>
</evidence>
<dbReference type="EMBL" id="JMQI01000014">
    <property type="protein sequence ID" value="KDN22882.1"/>
    <property type="molecule type" value="Genomic_DNA"/>
</dbReference>
<feature type="signal peptide" evidence="5">
    <location>
        <begin position="1"/>
        <end position="27"/>
    </location>
</feature>
<dbReference type="InterPro" id="IPR029055">
    <property type="entry name" value="Ntn_hydrolases_N"/>
</dbReference>
<accession>A0A066UAI1</accession>
<organism evidence="6 7">
    <name type="scientific">Amycolatopsis rifamycinica</name>
    <dbReference type="NCBI Taxonomy" id="287986"/>
    <lineage>
        <taxon>Bacteria</taxon>
        <taxon>Bacillati</taxon>
        <taxon>Actinomycetota</taxon>
        <taxon>Actinomycetes</taxon>
        <taxon>Pseudonocardiales</taxon>
        <taxon>Pseudonocardiaceae</taxon>
        <taxon>Amycolatopsis</taxon>
    </lineage>
</organism>
<comment type="similarity">
    <text evidence="1">Belongs to the peptidase S45 family.</text>
</comment>
<evidence type="ECO:0000256" key="4">
    <source>
        <dbReference type="ARBA" id="ARBA00023145"/>
    </source>
</evidence>
<evidence type="ECO:0000313" key="6">
    <source>
        <dbReference type="EMBL" id="KDN22882.1"/>
    </source>
</evidence>
<evidence type="ECO:0000256" key="1">
    <source>
        <dbReference type="ARBA" id="ARBA00006586"/>
    </source>
</evidence>
<dbReference type="InterPro" id="IPR023343">
    <property type="entry name" value="Penicillin_amidase_dom1"/>
</dbReference>
<dbReference type="Proteomes" id="UP000027345">
    <property type="component" value="Unassembled WGS sequence"/>
</dbReference>
<feature type="chain" id="PRO_5038640455" evidence="5">
    <location>
        <begin position="28"/>
        <end position="785"/>
    </location>
</feature>
<dbReference type="GO" id="GO:0017000">
    <property type="term" value="P:antibiotic biosynthetic process"/>
    <property type="evidence" value="ECO:0007669"/>
    <property type="project" value="InterPro"/>
</dbReference>
<keyword evidence="7" id="KW-1185">Reference proteome</keyword>
<comment type="caution">
    <text evidence="6">The sequence shown here is derived from an EMBL/GenBank/DDBJ whole genome shotgun (WGS) entry which is preliminary data.</text>
</comment>
<keyword evidence="3" id="KW-0378">Hydrolase</keyword>
<protein>
    <submittedName>
        <fullName evidence="6">Penicillin amidase</fullName>
    </submittedName>
</protein>
<name>A0A066UAI1_9PSEU</name>
<dbReference type="InterPro" id="IPR002692">
    <property type="entry name" value="S45"/>
</dbReference>
<dbReference type="AlphaFoldDB" id="A0A066UAI1"/>
<gene>
    <name evidence="6" type="ORF">DV20_07555</name>
</gene>
<keyword evidence="2 5" id="KW-0732">Signal</keyword>
<dbReference type="Pfam" id="PF01804">
    <property type="entry name" value="Penicil_amidase"/>
    <property type="match status" value="1"/>
</dbReference>
<dbReference type="RefSeq" id="WP_043777636.1">
    <property type="nucleotide sequence ID" value="NZ_JMQI01000014.1"/>
</dbReference>
<dbReference type="Gene3D" id="3.60.20.10">
    <property type="entry name" value="Glutamine Phosphoribosylpyrophosphate, subunit 1, domain 1"/>
    <property type="match status" value="1"/>
</dbReference>
<sequence length="785" mass="83379">MTHIRKALAVFAAALSVTALCTGVAAAGEDSAKAVLRYTEHGIPHIVAKDFAGLGYGYGYAAATDNVCELAKIYVTVSAQRSRYFGPDGEGYPSLSEAKNNLHSDLFFQQLNDSGVVDRLVAQPAPQGPRPEVRQIVAGYVKGYNAYLARTGRSGITDPACRGAGWVRPITEQDFYRHFYSIAVTGGLGFVTEGLFAAPPSGAPSPAPGTAAQLSASLRDGLGQGGLGSNGIAVGADGTTAGKGSVLLGNPHYPWHDGRRFWQSQLTIPGRVDVAGASLLGMPFVMIGHTADAAWTHTVSTPVTFGLFEVPLAAGDPTTYVVDGKPEKMTSREVTVQVRQADGSLEPVRRTFWSTRYGPVLDDVGGIPMPWTAKSAYALRDANATNLRGLNTWFELDQARSTADVVRAISRTQGVPWVNTIATDRAGNALYADIQVVPHVTDELARTCSTPIGQQTLAGDGLAILDGSRSACQWGSDPGALEPGIFAPSQLPQQQRRDYELNANDSAWLANARAPLTGFPRIVGDQDTERSPRTREALLTAEANKFSTDSMKKMLFADHSLFADLAAADLAKLCASFPDGRAPSSSGPVPVGPACAALANWDHTYSLDSRGSLLFQRFGMRLGGVDRFTVPFDPKAPLTTPNTLNVGDAGVRKAFGDAIAELRAAGLAPDARLRDGQAVTRNGDRIPIHGAQGFLGVLNVMTPVWDPARGNAEVAHGSSFIQVVGFSGRGCPDTSTLLTYSQSANPASPYFSDQTKLYSRGEWVKGRFCEGDILRSPALRIVVLR</sequence>
<dbReference type="Gene3D" id="1.10.1400.10">
    <property type="match status" value="1"/>
</dbReference>
<dbReference type="PANTHER" id="PTHR34218">
    <property type="entry name" value="PEPTIDASE S45 PENICILLIN AMIDASE"/>
    <property type="match status" value="1"/>
</dbReference>
<dbReference type="Gene3D" id="2.30.120.10">
    <property type="match status" value="1"/>
</dbReference>
<dbReference type="STRING" id="287986.DV20_07555"/>
<dbReference type="PANTHER" id="PTHR34218:SF3">
    <property type="entry name" value="ACYL-HOMOSERINE LACTONE ACYLASE PVDQ"/>
    <property type="match status" value="1"/>
</dbReference>
<dbReference type="eggNOG" id="COG2366">
    <property type="taxonomic scope" value="Bacteria"/>
</dbReference>
<reference evidence="6 7" key="1">
    <citation type="submission" date="2014-05" db="EMBL/GenBank/DDBJ databases">
        <title>Draft genome sequence of Amycolatopsis rifamycinica DSM 46095.</title>
        <authorList>
            <person name="Lal R."/>
            <person name="Saxena A."/>
            <person name="Kumari R."/>
            <person name="Mukherjee U."/>
            <person name="Singh P."/>
            <person name="Sangwan N."/>
            <person name="Mahato N.K."/>
        </authorList>
    </citation>
    <scope>NUCLEOTIDE SEQUENCE [LARGE SCALE GENOMIC DNA]</scope>
    <source>
        <strain evidence="6 7">DSM 46095</strain>
    </source>
</reference>
<proteinExistence type="inferred from homology"/>
<dbReference type="InterPro" id="IPR043147">
    <property type="entry name" value="Penicillin_amidase_A-knob"/>
</dbReference>
<evidence type="ECO:0000256" key="3">
    <source>
        <dbReference type="ARBA" id="ARBA00022801"/>
    </source>
</evidence>
<keyword evidence="4" id="KW-0865">Zymogen</keyword>